<dbReference type="Pfam" id="PF00593">
    <property type="entry name" value="TonB_dep_Rec_b-barrel"/>
    <property type="match status" value="1"/>
</dbReference>
<keyword evidence="4 8" id="KW-0812">Transmembrane</keyword>
<feature type="domain" description="TonB-dependent receptor plug" evidence="13">
    <location>
        <begin position="48"/>
        <end position="169"/>
    </location>
</feature>
<dbReference type="AlphaFoldDB" id="A0A1H4EHK8"/>
<dbReference type="InterPro" id="IPR036942">
    <property type="entry name" value="Beta-barrel_TonB_sf"/>
</dbReference>
<dbReference type="OrthoDB" id="9815954at2"/>
<dbReference type="Pfam" id="PF07715">
    <property type="entry name" value="Plug"/>
    <property type="match status" value="1"/>
</dbReference>
<evidence type="ECO:0000256" key="4">
    <source>
        <dbReference type="ARBA" id="ARBA00022692"/>
    </source>
</evidence>
<dbReference type="InterPro" id="IPR012910">
    <property type="entry name" value="Plug_dom"/>
</dbReference>
<evidence type="ECO:0000313" key="14">
    <source>
        <dbReference type="EMBL" id="SEA84347.1"/>
    </source>
</evidence>
<dbReference type="PANTHER" id="PTHR47234">
    <property type="match status" value="1"/>
</dbReference>
<evidence type="ECO:0000256" key="7">
    <source>
        <dbReference type="ARBA" id="ARBA00023237"/>
    </source>
</evidence>
<evidence type="ECO:0000259" key="12">
    <source>
        <dbReference type="Pfam" id="PF00593"/>
    </source>
</evidence>
<feature type="domain" description="TonB-dependent receptor-like beta-barrel" evidence="12">
    <location>
        <begin position="303"/>
        <end position="793"/>
    </location>
</feature>
<evidence type="ECO:0000313" key="15">
    <source>
        <dbReference type="Proteomes" id="UP000198773"/>
    </source>
</evidence>
<evidence type="ECO:0000256" key="11">
    <source>
        <dbReference type="SAM" id="SignalP"/>
    </source>
</evidence>
<sequence length="834" mass="90714">MRHFQLTPLALAMSSLLASPLLLADDDTGADKVETIVVTGTRVAGRTISDTAVPVDLVRSDVLERSGTTELNQALSVALPSFNFPRPGLADGTDTIRPATLRGLSPDQSLVLVNSKRRHAAALVNVNGTVGRGASAVDLNTIPMGAISAIEVLRDGASAQYGSDAIAGVMNVRLREASDGGSVTLGYSYRDTSYTTPTSTPPAGATWSAPSDIKRSRSDGETITLSGWKGFELGDNGFLTISAEYKDQERTERGGWDHRQQYPLLSDDSFDPREQTIDRFNAWYGEPELEQWTLFANAGITTEHGKLYGWASYQNRQATSGGFYRRALDDRNVIEIYPDGFLPLISPDVDDFSAAFGYEWDWGEWQLDTSLVYGSNKMAFTIENTLNRSLGPASKTEFDAGGYKYNQWVYNLSGVKAIDVDGLASALNLALGVEARREAYSIFAGEPDSYRNGGVLLPNGNPTASGAQVFPGFRPANEVSESRTAVGAYLDLEANLTDDWLASAAIRAERYSDFGSNLSGKFATRYDFTDRFALRGSVQNGFRAPSLQQQNFTATSTNFVGGIPFDITTFPVNAPVAVAMGAKELDAEKSINFSLGAVMRFDAITITVDAYRIDIDDRIVLSENLLANATAQGQAIREFFDERGFNDIGGGRFFINGVDTETQGLDVVVNWSTMTDNIGNFDFTLVGNYNKTKVTRVPETAELAALDPAPTLFARVNVLTFEKGTPKDKLGAIVNWSHDRFGATLKATRYGEVLNPNANPASDFILSPKVLVDLEGRYQMTDSMRIAFGADNLFDTYPDAFPASLNGTGNTPFSNYSPFGRAGRMLYARISYDF</sequence>
<feature type="compositionally biased region" description="Low complexity" evidence="10">
    <location>
        <begin position="194"/>
        <end position="211"/>
    </location>
</feature>
<dbReference type="CDD" id="cd01347">
    <property type="entry name" value="ligand_gated_channel"/>
    <property type="match status" value="1"/>
</dbReference>
<gene>
    <name evidence="14" type="ORF">SAMN04488051_10729</name>
</gene>
<evidence type="ECO:0000256" key="6">
    <source>
        <dbReference type="ARBA" id="ARBA00023136"/>
    </source>
</evidence>
<organism evidence="14 15">
    <name type="scientific">Alkalimonas amylolytica</name>
    <dbReference type="NCBI Taxonomy" id="152573"/>
    <lineage>
        <taxon>Bacteria</taxon>
        <taxon>Pseudomonadati</taxon>
        <taxon>Pseudomonadota</taxon>
        <taxon>Gammaproteobacteria</taxon>
        <taxon>Alkalimonas</taxon>
    </lineage>
</organism>
<comment type="similarity">
    <text evidence="8 9">Belongs to the TonB-dependent receptor family.</text>
</comment>
<accession>A0A1H4EHK8</accession>
<dbReference type="STRING" id="152573.SAMN04488051_10729"/>
<dbReference type="InterPro" id="IPR000531">
    <property type="entry name" value="Beta-barrel_TonB"/>
</dbReference>
<evidence type="ECO:0000256" key="9">
    <source>
        <dbReference type="RuleBase" id="RU003357"/>
    </source>
</evidence>
<feature type="compositionally biased region" description="Basic and acidic residues" evidence="10">
    <location>
        <begin position="249"/>
        <end position="260"/>
    </location>
</feature>
<keyword evidence="2 8" id="KW-0813">Transport</keyword>
<keyword evidence="15" id="KW-1185">Reference proteome</keyword>
<evidence type="ECO:0000256" key="2">
    <source>
        <dbReference type="ARBA" id="ARBA00022448"/>
    </source>
</evidence>
<feature type="chain" id="PRO_5011736890" evidence="11">
    <location>
        <begin position="25"/>
        <end position="834"/>
    </location>
</feature>
<keyword evidence="6 8" id="KW-0472">Membrane</keyword>
<dbReference type="Gene3D" id="2.40.170.20">
    <property type="entry name" value="TonB-dependent receptor, beta-barrel domain"/>
    <property type="match status" value="1"/>
</dbReference>
<evidence type="ECO:0000256" key="3">
    <source>
        <dbReference type="ARBA" id="ARBA00022452"/>
    </source>
</evidence>
<dbReference type="InterPro" id="IPR037066">
    <property type="entry name" value="Plug_dom_sf"/>
</dbReference>
<protein>
    <submittedName>
        <fullName evidence="14">Iron complex outermembrane recepter protein</fullName>
    </submittedName>
</protein>
<feature type="signal peptide" evidence="11">
    <location>
        <begin position="1"/>
        <end position="24"/>
    </location>
</feature>
<reference evidence="14 15" key="1">
    <citation type="submission" date="2016-10" db="EMBL/GenBank/DDBJ databases">
        <authorList>
            <person name="de Groot N.N."/>
        </authorList>
    </citation>
    <scope>NUCLEOTIDE SEQUENCE [LARGE SCALE GENOMIC DNA]</scope>
    <source>
        <strain evidence="14 15">CGMCC 1.3430</strain>
    </source>
</reference>
<keyword evidence="11" id="KW-0732">Signal</keyword>
<comment type="subcellular location">
    <subcellularLocation>
        <location evidence="1 8">Cell outer membrane</location>
        <topology evidence="1 8">Multi-pass membrane protein</topology>
    </subcellularLocation>
</comment>
<dbReference type="InterPro" id="IPR039426">
    <property type="entry name" value="TonB-dep_rcpt-like"/>
</dbReference>
<dbReference type="GO" id="GO:0009279">
    <property type="term" value="C:cell outer membrane"/>
    <property type="evidence" value="ECO:0007669"/>
    <property type="project" value="UniProtKB-SubCell"/>
</dbReference>
<keyword evidence="3 8" id="KW-1134">Transmembrane beta strand</keyword>
<dbReference type="RefSeq" id="WP_091343832.1">
    <property type="nucleotide sequence ID" value="NZ_FNRM01000007.1"/>
</dbReference>
<evidence type="ECO:0000256" key="5">
    <source>
        <dbReference type="ARBA" id="ARBA00023077"/>
    </source>
</evidence>
<proteinExistence type="inferred from homology"/>
<feature type="region of interest" description="Disordered" evidence="10">
    <location>
        <begin position="194"/>
        <end position="218"/>
    </location>
</feature>
<keyword evidence="7 8" id="KW-0998">Cell outer membrane</keyword>
<evidence type="ECO:0000256" key="10">
    <source>
        <dbReference type="SAM" id="MobiDB-lite"/>
    </source>
</evidence>
<dbReference type="PANTHER" id="PTHR47234:SF3">
    <property type="entry name" value="SECRETIN_TONB SHORT N-TERMINAL DOMAIN-CONTAINING PROTEIN"/>
    <property type="match status" value="1"/>
</dbReference>
<evidence type="ECO:0000259" key="13">
    <source>
        <dbReference type="Pfam" id="PF07715"/>
    </source>
</evidence>
<keyword evidence="5 9" id="KW-0798">TonB box</keyword>
<name>A0A1H4EHK8_ALKAM</name>
<dbReference type="PROSITE" id="PS52016">
    <property type="entry name" value="TONB_DEPENDENT_REC_3"/>
    <property type="match status" value="1"/>
</dbReference>
<dbReference type="SUPFAM" id="SSF56935">
    <property type="entry name" value="Porins"/>
    <property type="match status" value="1"/>
</dbReference>
<dbReference type="Proteomes" id="UP000198773">
    <property type="component" value="Unassembled WGS sequence"/>
</dbReference>
<dbReference type="EMBL" id="FNRM01000007">
    <property type="protein sequence ID" value="SEA84347.1"/>
    <property type="molecule type" value="Genomic_DNA"/>
</dbReference>
<dbReference type="Gene3D" id="2.170.130.10">
    <property type="entry name" value="TonB-dependent receptor, plug domain"/>
    <property type="match status" value="1"/>
</dbReference>
<evidence type="ECO:0000256" key="1">
    <source>
        <dbReference type="ARBA" id="ARBA00004571"/>
    </source>
</evidence>
<evidence type="ECO:0000256" key="8">
    <source>
        <dbReference type="PROSITE-ProRule" id="PRU01360"/>
    </source>
</evidence>
<feature type="region of interest" description="Disordered" evidence="10">
    <location>
        <begin position="249"/>
        <end position="269"/>
    </location>
</feature>